<dbReference type="GO" id="GO:0005634">
    <property type="term" value="C:nucleus"/>
    <property type="evidence" value="ECO:0007669"/>
    <property type="project" value="TreeGrafter"/>
</dbReference>
<dbReference type="InterPro" id="IPR013535">
    <property type="entry name" value="PUL_dom"/>
</dbReference>
<dbReference type="CDD" id="cd00200">
    <property type="entry name" value="WD40"/>
    <property type="match status" value="1"/>
</dbReference>
<gene>
    <name evidence="8" type="ORF">CTI12_AA477670</name>
</gene>
<keyword evidence="9" id="KW-1185">Reference proteome</keyword>
<comment type="caution">
    <text evidence="8">The sequence shown here is derived from an EMBL/GenBank/DDBJ whole genome shotgun (WGS) entry which is preliminary data.</text>
</comment>
<evidence type="ECO:0000256" key="2">
    <source>
        <dbReference type="ARBA" id="ARBA00022490"/>
    </source>
</evidence>
<keyword evidence="3 5" id="KW-0853">WD repeat</keyword>
<dbReference type="FunFam" id="1.25.10.10:FF:000250">
    <property type="entry name" value="Phospholipase A-2-activating protein isoform A"/>
    <property type="match status" value="1"/>
</dbReference>
<dbReference type="PROSITE" id="PS50082">
    <property type="entry name" value="WD_REPEATS_2"/>
    <property type="match status" value="5"/>
</dbReference>
<evidence type="ECO:0000313" key="9">
    <source>
        <dbReference type="Proteomes" id="UP000245207"/>
    </source>
</evidence>
<dbReference type="InterPro" id="IPR020472">
    <property type="entry name" value="WD40_PAC1"/>
</dbReference>
<dbReference type="Pfam" id="PF09070">
    <property type="entry name" value="PFU"/>
    <property type="match status" value="1"/>
</dbReference>
<evidence type="ECO:0000259" key="6">
    <source>
        <dbReference type="PROSITE" id="PS51394"/>
    </source>
</evidence>
<feature type="domain" description="PFU" evidence="6">
    <location>
        <begin position="361"/>
        <end position="457"/>
    </location>
</feature>
<dbReference type="InterPro" id="IPR036322">
    <property type="entry name" value="WD40_repeat_dom_sf"/>
</dbReference>
<dbReference type="PROSITE" id="PS51394">
    <property type="entry name" value="PFU"/>
    <property type="match status" value="1"/>
</dbReference>
<evidence type="ECO:0000313" key="8">
    <source>
        <dbReference type="EMBL" id="PWA50109.1"/>
    </source>
</evidence>
<protein>
    <submittedName>
        <fullName evidence="8">Transducin family protein / WD-40 repeat family protein</fullName>
    </submittedName>
</protein>
<dbReference type="InterPro" id="IPR015155">
    <property type="entry name" value="PFU"/>
</dbReference>
<dbReference type="Pfam" id="PF08324">
    <property type="entry name" value="PUL"/>
    <property type="match status" value="1"/>
</dbReference>
<name>A0A2U1LM82_ARTAN</name>
<dbReference type="GO" id="GO:0005737">
    <property type="term" value="C:cytoplasm"/>
    <property type="evidence" value="ECO:0007669"/>
    <property type="project" value="UniProtKB-SubCell"/>
</dbReference>
<dbReference type="PRINTS" id="PR00320">
    <property type="entry name" value="GPROTEINBRPT"/>
</dbReference>
<dbReference type="PANTHER" id="PTHR19849:SF0">
    <property type="entry name" value="PHOSPHOLIPASE A-2-ACTIVATING PROTEIN"/>
    <property type="match status" value="1"/>
</dbReference>
<keyword evidence="4" id="KW-0677">Repeat</keyword>
<feature type="repeat" description="WD" evidence="5">
    <location>
        <begin position="226"/>
        <end position="257"/>
    </location>
</feature>
<dbReference type="STRING" id="35608.A0A2U1LM82"/>
<dbReference type="PROSITE" id="PS50294">
    <property type="entry name" value="WD_REPEATS_REGION"/>
    <property type="match status" value="2"/>
</dbReference>
<dbReference type="PANTHER" id="PTHR19849">
    <property type="entry name" value="PHOSPHOLIPASE A-2-ACTIVATING PROTEIN"/>
    <property type="match status" value="1"/>
</dbReference>
<comment type="subcellular location">
    <subcellularLocation>
        <location evidence="1">Cytoplasm</location>
    </subcellularLocation>
</comment>
<dbReference type="SMART" id="SM00320">
    <property type="entry name" value="WD40"/>
    <property type="match status" value="7"/>
</dbReference>
<dbReference type="InterPro" id="IPR001680">
    <property type="entry name" value="WD40_rpt"/>
</dbReference>
<dbReference type="InterPro" id="IPR011989">
    <property type="entry name" value="ARM-like"/>
</dbReference>
<dbReference type="EMBL" id="PKPP01008665">
    <property type="protein sequence ID" value="PWA50109.1"/>
    <property type="molecule type" value="Genomic_DNA"/>
</dbReference>
<dbReference type="SUPFAM" id="SSF50978">
    <property type="entry name" value="WD40 repeat-like"/>
    <property type="match status" value="1"/>
</dbReference>
<dbReference type="GO" id="GO:0043130">
    <property type="term" value="F:ubiquitin binding"/>
    <property type="evidence" value="ECO:0007669"/>
    <property type="project" value="TreeGrafter"/>
</dbReference>
<evidence type="ECO:0000259" key="7">
    <source>
        <dbReference type="PROSITE" id="PS51396"/>
    </source>
</evidence>
<dbReference type="OrthoDB" id="10265988at2759"/>
<feature type="repeat" description="WD" evidence="5">
    <location>
        <begin position="186"/>
        <end position="216"/>
    </location>
</feature>
<dbReference type="InterPro" id="IPR038122">
    <property type="entry name" value="PFU_sf"/>
</dbReference>
<dbReference type="GO" id="GO:0010992">
    <property type="term" value="P:ubiquitin recycling"/>
    <property type="evidence" value="ECO:0007669"/>
    <property type="project" value="TreeGrafter"/>
</dbReference>
<evidence type="ECO:0000256" key="1">
    <source>
        <dbReference type="ARBA" id="ARBA00004496"/>
    </source>
</evidence>
<feature type="repeat" description="WD" evidence="5">
    <location>
        <begin position="16"/>
        <end position="56"/>
    </location>
</feature>
<organism evidence="8 9">
    <name type="scientific">Artemisia annua</name>
    <name type="common">Sweet wormwood</name>
    <dbReference type="NCBI Taxonomy" id="35608"/>
    <lineage>
        <taxon>Eukaryota</taxon>
        <taxon>Viridiplantae</taxon>
        <taxon>Streptophyta</taxon>
        <taxon>Embryophyta</taxon>
        <taxon>Tracheophyta</taxon>
        <taxon>Spermatophyta</taxon>
        <taxon>Magnoliopsida</taxon>
        <taxon>eudicotyledons</taxon>
        <taxon>Gunneridae</taxon>
        <taxon>Pentapetalae</taxon>
        <taxon>asterids</taxon>
        <taxon>campanulids</taxon>
        <taxon>Asterales</taxon>
        <taxon>Asteraceae</taxon>
        <taxon>Asteroideae</taxon>
        <taxon>Anthemideae</taxon>
        <taxon>Artemisiinae</taxon>
        <taxon>Artemisia</taxon>
    </lineage>
</organism>
<feature type="domain" description="PUL" evidence="7">
    <location>
        <begin position="485"/>
        <end position="752"/>
    </location>
</feature>
<evidence type="ECO:0000256" key="5">
    <source>
        <dbReference type="PROSITE-ProRule" id="PRU00221"/>
    </source>
</evidence>
<dbReference type="PROSITE" id="PS51396">
    <property type="entry name" value="PUL"/>
    <property type="match status" value="1"/>
</dbReference>
<dbReference type="FunFam" id="2.130.10.10:FF:000236">
    <property type="entry name" value="Polyubiquitin binding protein (Doa1/Ufd3)"/>
    <property type="match status" value="1"/>
</dbReference>
<dbReference type="Gene3D" id="3.10.20.870">
    <property type="entry name" value="PFU (PLAA family ubiquitin binding), C-terminal domain"/>
    <property type="match status" value="1"/>
</dbReference>
<dbReference type="GO" id="GO:0043161">
    <property type="term" value="P:proteasome-mediated ubiquitin-dependent protein catabolic process"/>
    <property type="evidence" value="ECO:0007669"/>
    <property type="project" value="TreeGrafter"/>
</dbReference>
<dbReference type="Gene3D" id="1.25.10.10">
    <property type="entry name" value="Leucine-rich Repeat Variant"/>
    <property type="match status" value="1"/>
</dbReference>
<dbReference type="AlphaFoldDB" id="A0A2U1LM82"/>
<feature type="repeat" description="WD" evidence="5">
    <location>
        <begin position="62"/>
        <end position="108"/>
    </location>
</feature>
<reference evidence="8 9" key="1">
    <citation type="journal article" date="2018" name="Mol. Plant">
        <title>The genome of Artemisia annua provides insight into the evolution of Asteraceae family and artemisinin biosynthesis.</title>
        <authorList>
            <person name="Shen Q."/>
            <person name="Zhang L."/>
            <person name="Liao Z."/>
            <person name="Wang S."/>
            <person name="Yan T."/>
            <person name="Shi P."/>
            <person name="Liu M."/>
            <person name="Fu X."/>
            <person name="Pan Q."/>
            <person name="Wang Y."/>
            <person name="Lv Z."/>
            <person name="Lu X."/>
            <person name="Zhang F."/>
            <person name="Jiang W."/>
            <person name="Ma Y."/>
            <person name="Chen M."/>
            <person name="Hao X."/>
            <person name="Li L."/>
            <person name="Tang Y."/>
            <person name="Lv G."/>
            <person name="Zhou Y."/>
            <person name="Sun X."/>
            <person name="Brodelius P.E."/>
            <person name="Rose J.K.C."/>
            <person name="Tang K."/>
        </authorList>
    </citation>
    <scope>NUCLEOTIDE SEQUENCE [LARGE SCALE GENOMIC DNA]</scope>
    <source>
        <strain evidence="9">cv. Huhao1</strain>
        <tissue evidence="8">Leaf</tissue>
    </source>
</reference>
<evidence type="ECO:0000256" key="4">
    <source>
        <dbReference type="ARBA" id="ARBA00022737"/>
    </source>
</evidence>
<dbReference type="SUPFAM" id="SSF48371">
    <property type="entry name" value="ARM repeat"/>
    <property type="match status" value="1"/>
</dbReference>
<dbReference type="InterPro" id="IPR016024">
    <property type="entry name" value="ARM-type_fold"/>
</dbReference>
<accession>A0A2U1LM82</accession>
<keyword evidence="2" id="KW-0963">Cytoplasm</keyword>
<feature type="repeat" description="WD" evidence="5">
    <location>
        <begin position="147"/>
        <end position="178"/>
    </location>
</feature>
<dbReference type="InterPro" id="IPR015943">
    <property type="entry name" value="WD40/YVTN_repeat-like_dom_sf"/>
</dbReference>
<sequence length="756" mass="82883">MAMDIDFSEYKLRCQLQGHEDDVRGICVCDNVGIATSSRDRTIRFWSLEQSNSTGFTSSKILLGHTSFVGPLAWVSPNEQFPEGGLISGGMDTLVLVWNLATGEKVQTLKGHKMQVTGVTLDGSDVVSASVDCTIRRWKGEHEIEVWEAHKAPIQAVRALPSGELITGSSDSTIKLWKGSKCTQTFTGHTDTVRGLAIMPDLGILSASHDGSIRLWALTGEVLLEMVGHTAIVYSVDAHKSGLVASGSEDGSAKIWKDGVCVQSIDHPGCVWDVKFLENGDIVTACSDGVARVWTVHQDRTAESHELEAYASLLSQYKGSRKRVGGLKLEELPGLEALQAPGTKDGQTIVVREGDNGVAYAWNGKEQKWDKIGEVIDGPDDGIKRPVHDGVQYDFVFDVDIGDGEPIRKLPYNRSDNAYDTADKWLLRENLPLSYRQQVVEFILQNSGQKDFILDSSFRDPYTGANAYVPGQSSMPATSSRPTFKHIPKKGMLVFDAAQFDGILKKISEFNNSLLSDPDQQSLSINDAETSRLGAIAKILKDTSHYHTSKFSHDDISLLLKLLKSWPVSMMFPVIDVLRMVILHPDGSDVLKIDENDIFMELIKKVTSSPLAPNLLTSIRAVVNLFKNSGYHLWLQKHRVEIFDAFASCYSSPNKNVQVSYSTLVLNYAVLLIDKKDEEGQAHVLSAALEIAEGETSEVDAKYRALVAIGSLMLEGLVKKIALDFEVGSVAKVAKASKDSKVAEVAADIENLVKQS</sequence>
<proteinExistence type="predicted"/>
<dbReference type="Gene3D" id="2.130.10.10">
    <property type="entry name" value="YVTN repeat-like/Quinoprotein amine dehydrogenase"/>
    <property type="match status" value="1"/>
</dbReference>
<evidence type="ECO:0000256" key="3">
    <source>
        <dbReference type="ARBA" id="ARBA00022574"/>
    </source>
</evidence>
<dbReference type="Proteomes" id="UP000245207">
    <property type="component" value="Unassembled WGS sequence"/>
</dbReference>
<dbReference type="Pfam" id="PF00400">
    <property type="entry name" value="WD40"/>
    <property type="match status" value="6"/>
</dbReference>
<dbReference type="FunFam" id="3.10.20.870:FF:000002">
    <property type="entry name" value="Transducin family protein / WD-40 repeat family protein"/>
    <property type="match status" value="1"/>
</dbReference>